<dbReference type="NCBIfam" id="NF038123">
    <property type="entry name" value="NF038123_dom"/>
    <property type="match status" value="1"/>
</dbReference>
<name>A0A6J4JRP3_9BACT</name>
<sequence>MAQQGNTDTLAAYLQGKPGIKAVYVLPAPTTRVLLPVIAGQAGGSVSQEITVTAGDRLAVATMYGFSNDWFFARRITA</sequence>
<evidence type="ECO:0000313" key="1">
    <source>
        <dbReference type="EMBL" id="CAA9285341.1"/>
    </source>
</evidence>
<accession>A0A6J4JRP3</accession>
<dbReference type="EMBL" id="CADCTJ010001129">
    <property type="protein sequence ID" value="CAA9285341.1"/>
    <property type="molecule type" value="Genomic_DNA"/>
</dbReference>
<dbReference type="AlphaFoldDB" id="A0A6J4JRP3"/>
<organism evidence="1">
    <name type="scientific">uncultured Adhaeribacter sp</name>
    <dbReference type="NCBI Taxonomy" id="448109"/>
    <lineage>
        <taxon>Bacteria</taxon>
        <taxon>Pseudomonadati</taxon>
        <taxon>Bacteroidota</taxon>
        <taxon>Cytophagia</taxon>
        <taxon>Cytophagales</taxon>
        <taxon>Hymenobacteraceae</taxon>
        <taxon>Adhaeribacter</taxon>
        <taxon>environmental samples</taxon>
    </lineage>
</organism>
<proteinExistence type="predicted"/>
<dbReference type="Gene3D" id="2.60.40.2130">
    <property type="entry name" value="F-spondin domain"/>
    <property type="match status" value="1"/>
</dbReference>
<gene>
    <name evidence="1" type="ORF">AVDCRST_MAG95-3603</name>
</gene>
<protein>
    <submittedName>
        <fullName evidence="1">Uncharacterized protein</fullName>
    </submittedName>
</protein>
<reference evidence="1" key="1">
    <citation type="submission" date="2020-02" db="EMBL/GenBank/DDBJ databases">
        <authorList>
            <person name="Meier V. D."/>
        </authorList>
    </citation>
    <scope>NUCLEOTIDE SEQUENCE</scope>
    <source>
        <strain evidence="1">AVDCRST_MAG95</strain>
    </source>
</reference>
<dbReference type="InterPro" id="IPR038678">
    <property type="entry name" value="Spondin_N_sf"/>
</dbReference>
<dbReference type="InterPro" id="IPR009465">
    <property type="entry name" value="Spondin_N"/>
</dbReference>